<dbReference type="GO" id="GO:0008270">
    <property type="term" value="F:zinc ion binding"/>
    <property type="evidence" value="ECO:0007669"/>
    <property type="project" value="InterPro"/>
</dbReference>
<organism evidence="13">
    <name type="scientific">uncultured Pleomorphomonas sp</name>
    <dbReference type="NCBI Taxonomy" id="442121"/>
    <lineage>
        <taxon>Bacteria</taxon>
        <taxon>Pseudomonadati</taxon>
        <taxon>Pseudomonadota</taxon>
        <taxon>Alphaproteobacteria</taxon>
        <taxon>Hyphomicrobiales</taxon>
        <taxon>Pleomorphomonadaceae</taxon>
        <taxon>Pleomorphomonas</taxon>
        <taxon>environmental samples</taxon>
    </lineage>
</organism>
<keyword evidence="7" id="KW-0805">Transcription regulation</keyword>
<dbReference type="EMBL" id="FMJD01000005">
    <property type="protein sequence ID" value="SCM74635.1"/>
    <property type="molecule type" value="Genomic_DNA"/>
</dbReference>
<protein>
    <submittedName>
        <fullName evidence="13">Transcriptional regulatory protein</fullName>
    </submittedName>
</protein>
<feature type="domain" description="HTH araC/xylS-type" evidence="12">
    <location>
        <begin position="87"/>
        <end position="188"/>
    </location>
</feature>
<evidence type="ECO:0000313" key="13">
    <source>
        <dbReference type="EMBL" id="SCM74635.1"/>
    </source>
</evidence>
<dbReference type="Gene3D" id="1.10.10.60">
    <property type="entry name" value="Homeodomain-like"/>
    <property type="match status" value="2"/>
</dbReference>
<keyword evidence="9" id="KW-0010">Activator</keyword>
<accession>A0A212LAS9</accession>
<dbReference type="RefSeq" id="WP_288199792.1">
    <property type="nucleotide sequence ID" value="NZ_LT608334.1"/>
</dbReference>
<dbReference type="AlphaFoldDB" id="A0A212LAS9"/>
<comment type="cofactor">
    <cofactor evidence="1">
        <name>Zn(2+)</name>
        <dbReference type="ChEBI" id="CHEBI:29105"/>
    </cofactor>
</comment>
<reference evidence="13" key="1">
    <citation type="submission" date="2016-08" db="EMBL/GenBank/DDBJ databases">
        <authorList>
            <person name="Seilhamer J.J."/>
        </authorList>
    </citation>
    <scope>NUCLEOTIDE SEQUENCE</scope>
    <source>
        <strain evidence="13">86</strain>
    </source>
</reference>
<evidence type="ECO:0000256" key="10">
    <source>
        <dbReference type="ARBA" id="ARBA00023163"/>
    </source>
</evidence>
<keyword evidence="2" id="KW-0489">Methyltransferase</keyword>
<gene>
    <name evidence="13" type="ORF">KL86PLE_130294</name>
</gene>
<dbReference type="SUPFAM" id="SSF57884">
    <property type="entry name" value="Ada DNA repair protein, N-terminal domain (N-Ada 10)"/>
    <property type="match status" value="1"/>
</dbReference>
<dbReference type="Gene3D" id="3.40.10.10">
    <property type="entry name" value="DNA Methylphosphotriester Repair Domain"/>
    <property type="match status" value="1"/>
</dbReference>
<dbReference type="GO" id="GO:0043565">
    <property type="term" value="F:sequence-specific DNA binding"/>
    <property type="evidence" value="ECO:0007669"/>
    <property type="project" value="InterPro"/>
</dbReference>
<keyword evidence="10" id="KW-0804">Transcription</keyword>
<dbReference type="InterPro" id="IPR004026">
    <property type="entry name" value="Ada_DNA_repair_Zn-bd"/>
</dbReference>
<evidence type="ECO:0000256" key="2">
    <source>
        <dbReference type="ARBA" id="ARBA00022603"/>
    </source>
</evidence>
<keyword evidence="11" id="KW-0234">DNA repair</keyword>
<dbReference type="GO" id="GO:0003700">
    <property type="term" value="F:DNA-binding transcription factor activity"/>
    <property type="evidence" value="ECO:0007669"/>
    <property type="project" value="InterPro"/>
</dbReference>
<keyword evidence="3" id="KW-0808">Transferase</keyword>
<evidence type="ECO:0000256" key="4">
    <source>
        <dbReference type="ARBA" id="ARBA00022723"/>
    </source>
</evidence>
<keyword evidence="5" id="KW-0227">DNA damage</keyword>
<keyword evidence="8" id="KW-0238">DNA-binding</keyword>
<keyword evidence="6" id="KW-0862">Zinc</keyword>
<dbReference type="SMART" id="SM00342">
    <property type="entry name" value="HTH_ARAC"/>
    <property type="match status" value="1"/>
</dbReference>
<evidence type="ECO:0000259" key="12">
    <source>
        <dbReference type="PROSITE" id="PS01124"/>
    </source>
</evidence>
<dbReference type="PROSITE" id="PS01124">
    <property type="entry name" value="HTH_ARAC_FAMILY_2"/>
    <property type="match status" value="1"/>
</dbReference>
<evidence type="ECO:0000256" key="6">
    <source>
        <dbReference type="ARBA" id="ARBA00022833"/>
    </source>
</evidence>
<evidence type="ECO:0000256" key="9">
    <source>
        <dbReference type="ARBA" id="ARBA00023159"/>
    </source>
</evidence>
<dbReference type="SUPFAM" id="SSF46689">
    <property type="entry name" value="Homeodomain-like"/>
    <property type="match status" value="1"/>
</dbReference>
<name>A0A212LAS9_9HYPH</name>
<sequence length="222" mass="24103">MSLDITLCETAWMARDPAYDGAFFVCVRTTGIYCRCVCPVKPPLRRNVEFLPSATAAELAGYRPCLRCRPETAPFCPAWKGTLAIVEKAARLIKDEGALDGDGGNVEALAARVGVGGRHLTRLFRRHLGASPIEVAKTARVQRAKRLITDTDLPMTDIALQAGFGSLRRFNAVFREVYKRPPGEMRRGRQGNLDAVRQLGAHRGPAIDGLAVDDEGAVADGV</sequence>
<dbReference type="PROSITE" id="PS00041">
    <property type="entry name" value="HTH_ARAC_FAMILY_1"/>
    <property type="match status" value="1"/>
</dbReference>
<evidence type="ECO:0000256" key="5">
    <source>
        <dbReference type="ARBA" id="ARBA00022763"/>
    </source>
</evidence>
<proteinExistence type="predicted"/>
<dbReference type="GO" id="GO:0032259">
    <property type="term" value="P:methylation"/>
    <property type="evidence" value="ECO:0007669"/>
    <property type="project" value="UniProtKB-KW"/>
</dbReference>
<dbReference type="InterPro" id="IPR050204">
    <property type="entry name" value="AraC_XylS_family_regulators"/>
</dbReference>
<dbReference type="PANTHER" id="PTHR46796">
    <property type="entry name" value="HTH-TYPE TRANSCRIPTIONAL ACTIVATOR RHAS-RELATED"/>
    <property type="match status" value="1"/>
</dbReference>
<dbReference type="Pfam" id="PF02805">
    <property type="entry name" value="Ada_Zn_binding"/>
    <property type="match status" value="1"/>
</dbReference>
<dbReference type="InterPro" id="IPR018060">
    <property type="entry name" value="HTH_AraC"/>
</dbReference>
<dbReference type="GO" id="GO:0008168">
    <property type="term" value="F:methyltransferase activity"/>
    <property type="evidence" value="ECO:0007669"/>
    <property type="project" value="UniProtKB-KW"/>
</dbReference>
<dbReference type="GO" id="GO:0006281">
    <property type="term" value="P:DNA repair"/>
    <property type="evidence" value="ECO:0007669"/>
    <property type="project" value="UniProtKB-KW"/>
</dbReference>
<dbReference type="InterPro" id="IPR018062">
    <property type="entry name" value="HTH_AraC-typ_CS"/>
</dbReference>
<evidence type="ECO:0000256" key="7">
    <source>
        <dbReference type="ARBA" id="ARBA00023015"/>
    </source>
</evidence>
<dbReference type="PANTHER" id="PTHR46796:SF6">
    <property type="entry name" value="ARAC SUBFAMILY"/>
    <property type="match status" value="1"/>
</dbReference>
<evidence type="ECO:0000256" key="8">
    <source>
        <dbReference type="ARBA" id="ARBA00023125"/>
    </source>
</evidence>
<evidence type="ECO:0000256" key="11">
    <source>
        <dbReference type="ARBA" id="ARBA00023204"/>
    </source>
</evidence>
<keyword evidence="4" id="KW-0479">Metal-binding</keyword>
<dbReference type="InterPro" id="IPR035451">
    <property type="entry name" value="Ada-like_dom_sf"/>
</dbReference>
<evidence type="ECO:0000256" key="1">
    <source>
        <dbReference type="ARBA" id="ARBA00001947"/>
    </source>
</evidence>
<dbReference type="InterPro" id="IPR009057">
    <property type="entry name" value="Homeodomain-like_sf"/>
</dbReference>
<dbReference type="Pfam" id="PF12833">
    <property type="entry name" value="HTH_18"/>
    <property type="match status" value="1"/>
</dbReference>
<evidence type="ECO:0000256" key="3">
    <source>
        <dbReference type="ARBA" id="ARBA00022679"/>
    </source>
</evidence>